<feature type="domain" description="F-box" evidence="1">
    <location>
        <begin position="8"/>
        <end position="42"/>
    </location>
</feature>
<dbReference type="SUPFAM" id="SSF81383">
    <property type="entry name" value="F-box domain"/>
    <property type="match status" value="1"/>
</dbReference>
<dbReference type="Proteomes" id="UP000724874">
    <property type="component" value="Unassembled WGS sequence"/>
</dbReference>
<organism evidence="2 3">
    <name type="scientific">Gymnopilus junonius</name>
    <name type="common">Spectacular rustgill mushroom</name>
    <name type="synonym">Gymnopilus spectabilis subsp. junonius</name>
    <dbReference type="NCBI Taxonomy" id="109634"/>
    <lineage>
        <taxon>Eukaryota</taxon>
        <taxon>Fungi</taxon>
        <taxon>Dikarya</taxon>
        <taxon>Basidiomycota</taxon>
        <taxon>Agaricomycotina</taxon>
        <taxon>Agaricomycetes</taxon>
        <taxon>Agaricomycetidae</taxon>
        <taxon>Agaricales</taxon>
        <taxon>Agaricineae</taxon>
        <taxon>Hymenogastraceae</taxon>
        <taxon>Gymnopilus</taxon>
    </lineage>
</organism>
<dbReference type="OrthoDB" id="2973212at2759"/>
<evidence type="ECO:0000313" key="3">
    <source>
        <dbReference type="Proteomes" id="UP000724874"/>
    </source>
</evidence>
<dbReference type="InterPro" id="IPR001810">
    <property type="entry name" value="F-box_dom"/>
</dbReference>
<evidence type="ECO:0000259" key="1">
    <source>
        <dbReference type="Pfam" id="PF12937"/>
    </source>
</evidence>
<proteinExistence type="predicted"/>
<evidence type="ECO:0000313" key="2">
    <source>
        <dbReference type="EMBL" id="KAF8912239.1"/>
    </source>
</evidence>
<sequence length="75" mass="8604">MAANSNYELPDEMWMECFDHFDKASDLQNLALTCRSFHGICLPLISRSISYSMKISDTGRDVSKNWGNVNIRRDS</sequence>
<dbReference type="EMBL" id="JADNYJ010000003">
    <property type="protein sequence ID" value="KAF8912239.1"/>
    <property type="molecule type" value="Genomic_DNA"/>
</dbReference>
<keyword evidence="3" id="KW-1185">Reference proteome</keyword>
<dbReference type="Pfam" id="PF12937">
    <property type="entry name" value="F-box-like"/>
    <property type="match status" value="1"/>
</dbReference>
<comment type="caution">
    <text evidence="2">The sequence shown here is derived from an EMBL/GenBank/DDBJ whole genome shotgun (WGS) entry which is preliminary data.</text>
</comment>
<accession>A0A9P5P2C5</accession>
<name>A0A9P5P2C5_GYMJU</name>
<dbReference type="AlphaFoldDB" id="A0A9P5P2C5"/>
<gene>
    <name evidence="2" type="ORF">CPB84DRAFT_1761738</name>
</gene>
<reference evidence="2" key="1">
    <citation type="submission" date="2020-11" db="EMBL/GenBank/DDBJ databases">
        <authorList>
            <consortium name="DOE Joint Genome Institute"/>
            <person name="Ahrendt S."/>
            <person name="Riley R."/>
            <person name="Andreopoulos W."/>
            <person name="LaButti K."/>
            <person name="Pangilinan J."/>
            <person name="Ruiz-duenas F.J."/>
            <person name="Barrasa J.M."/>
            <person name="Sanchez-Garcia M."/>
            <person name="Camarero S."/>
            <person name="Miyauchi S."/>
            <person name="Serrano A."/>
            <person name="Linde D."/>
            <person name="Babiker R."/>
            <person name="Drula E."/>
            <person name="Ayuso-Fernandez I."/>
            <person name="Pacheco R."/>
            <person name="Padilla G."/>
            <person name="Ferreira P."/>
            <person name="Barriuso J."/>
            <person name="Kellner H."/>
            <person name="Castanera R."/>
            <person name="Alfaro M."/>
            <person name="Ramirez L."/>
            <person name="Pisabarro A.G."/>
            <person name="Kuo A."/>
            <person name="Tritt A."/>
            <person name="Lipzen A."/>
            <person name="He G."/>
            <person name="Yan M."/>
            <person name="Ng V."/>
            <person name="Cullen D."/>
            <person name="Martin F."/>
            <person name="Rosso M.-N."/>
            <person name="Henrissat B."/>
            <person name="Hibbett D."/>
            <person name="Martinez A.T."/>
            <person name="Grigoriev I.V."/>
        </authorList>
    </citation>
    <scope>NUCLEOTIDE SEQUENCE</scope>
    <source>
        <strain evidence="2">AH 44721</strain>
    </source>
</reference>
<dbReference type="InterPro" id="IPR036047">
    <property type="entry name" value="F-box-like_dom_sf"/>
</dbReference>
<protein>
    <recommendedName>
        <fullName evidence="1">F-box domain-containing protein</fullName>
    </recommendedName>
</protein>